<evidence type="ECO:0000256" key="4">
    <source>
        <dbReference type="ARBA" id="ARBA00022840"/>
    </source>
</evidence>
<dbReference type="EMBL" id="BIXY01000062">
    <property type="protein sequence ID" value="GCF10171.1"/>
    <property type="molecule type" value="Genomic_DNA"/>
</dbReference>
<sequence length="495" mass="55407">MSDFVGKQFGNYLLTKEIARGGFGTVYQAEHTILTNKQAAIKVLHDIHLNSSKEREAFLQEAQFLDKLKHHFILPFIDVGIQQNIPFLITEYAVSGSLRKRLEAQSPRLLRVEESLTILSQIGQALHYAHQQTPAIIHRDLKPDNILFNQQGEALLADFGIATILSTASLILTRVTGTPPYMAPEQFRGYVSRETDQYSLGCIAYELFTGQKPFTAPDFVAMGFKHADEMPIPPTQLNPDLPQHVEDAILKAMAKRREDRYPDVVAFVAGLYGSSDTQRKTESKDQQSRPPSPPPPPDDPTVSMKVSESLDPKTVLERIRRNDVPSTWHVLKKKVLSPMPISDVFFAFFGVPIFGGYIGLLSAHDSLSSLFSFHPPQSAIIGAAIGLVVGLCLTSVNEEAILVFMPNGFIVDNISPVKNQRYIISYKEVEDIRFDSTSEMLIVVKTTAASGFTLLPIGGFHEAPHLIAQRVEQAYTRFRLYQILLHRCEMIRHHT</sequence>
<evidence type="ECO:0000256" key="6">
    <source>
        <dbReference type="SAM" id="Phobius"/>
    </source>
</evidence>
<evidence type="ECO:0000256" key="5">
    <source>
        <dbReference type="SAM" id="MobiDB-lite"/>
    </source>
</evidence>
<dbReference type="SMART" id="SM00220">
    <property type="entry name" value="S_TKc"/>
    <property type="match status" value="1"/>
</dbReference>
<feature type="domain" description="Protein kinase" evidence="7">
    <location>
        <begin position="12"/>
        <end position="272"/>
    </location>
</feature>
<feature type="compositionally biased region" description="Pro residues" evidence="5">
    <location>
        <begin position="290"/>
        <end position="299"/>
    </location>
</feature>
<reference evidence="8 9" key="1">
    <citation type="submission" date="2019-01" db="EMBL/GenBank/DDBJ databases">
        <title>Draft genome sequence of Dictyobacter sp. Uno17.</title>
        <authorList>
            <person name="Wang C.M."/>
            <person name="Zheng Y."/>
            <person name="Sakai Y."/>
            <person name="Abe K."/>
            <person name="Yokota A."/>
            <person name="Yabe S."/>
        </authorList>
    </citation>
    <scope>NUCLEOTIDE SEQUENCE [LARGE SCALE GENOMIC DNA]</scope>
    <source>
        <strain evidence="8 9">Uno17</strain>
    </source>
</reference>
<dbReference type="PROSITE" id="PS50011">
    <property type="entry name" value="PROTEIN_KINASE_DOM"/>
    <property type="match status" value="1"/>
</dbReference>
<evidence type="ECO:0000259" key="7">
    <source>
        <dbReference type="PROSITE" id="PS50011"/>
    </source>
</evidence>
<dbReference type="GO" id="GO:0005524">
    <property type="term" value="F:ATP binding"/>
    <property type="evidence" value="ECO:0007669"/>
    <property type="project" value="UniProtKB-KW"/>
</dbReference>
<feature type="region of interest" description="Disordered" evidence="5">
    <location>
        <begin position="276"/>
        <end position="307"/>
    </location>
</feature>
<dbReference type="PANTHER" id="PTHR43289">
    <property type="entry name" value="MITOGEN-ACTIVATED PROTEIN KINASE KINASE KINASE 20-RELATED"/>
    <property type="match status" value="1"/>
</dbReference>
<name>A0A5A5TF24_9CHLR</name>
<dbReference type="Gene3D" id="1.10.510.10">
    <property type="entry name" value="Transferase(Phosphotransferase) domain 1"/>
    <property type="match status" value="1"/>
</dbReference>
<accession>A0A5A5TF24</accession>
<evidence type="ECO:0000256" key="3">
    <source>
        <dbReference type="ARBA" id="ARBA00022777"/>
    </source>
</evidence>
<dbReference type="SUPFAM" id="SSF56112">
    <property type="entry name" value="Protein kinase-like (PK-like)"/>
    <property type="match status" value="1"/>
</dbReference>
<evidence type="ECO:0000313" key="8">
    <source>
        <dbReference type="EMBL" id="GCF10171.1"/>
    </source>
</evidence>
<organism evidence="8 9">
    <name type="scientific">Dictyobacter arantiisoli</name>
    <dbReference type="NCBI Taxonomy" id="2014874"/>
    <lineage>
        <taxon>Bacteria</taxon>
        <taxon>Bacillati</taxon>
        <taxon>Chloroflexota</taxon>
        <taxon>Ktedonobacteria</taxon>
        <taxon>Ktedonobacterales</taxon>
        <taxon>Dictyobacteraceae</taxon>
        <taxon>Dictyobacter</taxon>
    </lineage>
</organism>
<evidence type="ECO:0000256" key="1">
    <source>
        <dbReference type="ARBA" id="ARBA00022679"/>
    </source>
</evidence>
<feature type="compositionally biased region" description="Basic and acidic residues" evidence="5">
    <location>
        <begin position="277"/>
        <end position="287"/>
    </location>
</feature>
<dbReference type="AlphaFoldDB" id="A0A5A5TF24"/>
<dbReference type="InterPro" id="IPR000719">
    <property type="entry name" value="Prot_kinase_dom"/>
</dbReference>
<evidence type="ECO:0000256" key="2">
    <source>
        <dbReference type="ARBA" id="ARBA00022741"/>
    </source>
</evidence>
<keyword evidence="2" id="KW-0547">Nucleotide-binding</keyword>
<dbReference type="OrthoDB" id="9814968at2"/>
<dbReference type="PANTHER" id="PTHR43289:SF34">
    <property type="entry name" value="SERINE_THREONINE-PROTEIN KINASE YBDM-RELATED"/>
    <property type="match status" value="1"/>
</dbReference>
<comment type="caution">
    <text evidence="8">The sequence shown here is derived from an EMBL/GenBank/DDBJ whole genome shotgun (WGS) entry which is preliminary data.</text>
</comment>
<evidence type="ECO:0000313" key="9">
    <source>
        <dbReference type="Proteomes" id="UP000322530"/>
    </source>
</evidence>
<keyword evidence="6" id="KW-0812">Transmembrane</keyword>
<feature type="transmembrane region" description="Helical" evidence="6">
    <location>
        <begin position="379"/>
        <end position="396"/>
    </location>
</feature>
<gene>
    <name evidence="8" type="ORF">KDI_37350</name>
</gene>
<dbReference type="PROSITE" id="PS00108">
    <property type="entry name" value="PROTEIN_KINASE_ST"/>
    <property type="match status" value="1"/>
</dbReference>
<keyword evidence="1" id="KW-0808">Transferase</keyword>
<keyword evidence="9" id="KW-1185">Reference proteome</keyword>
<protein>
    <recommendedName>
        <fullName evidence="7">Protein kinase domain-containing protein</fullName>
    </recommendedName>
</protein>
<dbReference type="RefSeq" id="WP_149403066.1">
    <property type="nucleotide sequence ID" value="NZ_BIXY01000062.1"/>
</dbReference>
<keyword evidence="3" id="KW-0418">Kinase</keyword>
<feature type="transmembrane region" description="Helical" evidence="6">
    <location>
        <begin position="341"/>
        <end position="359"/>
    </location>
</feature>
<dbReference type="Proteomes" id="UP000322530">
    <property type="component" value="Unassembled WGS sequence"/>
</dbReference>
<dbReference type="InterPro" id="IPR011009">
    <property type="entry name" value="Kinase-like_dom_sf"/>
</dbReference>
<keyword evidence="4" id="KW-0067">ATP-binding</keyword>
<keyword evidence="6" id="KW-1133">Transmembrane helix</keyword>
<proteinExistence type="predicted"/>
<keyword evidence="6" id="KW-0472">Membrane</keyword>
<dbReference type="Pfam" id="PF00069">
    <property type="entry name" value="Pkinase"/>
    <property type="match status" value="1"/>
</dbReference>
<dbReference type="CDD" id="cd14014">
    <property type="entry name" value="STKc_PknB_like"/>
    <property type="match status" value="1"/>
</dbReference>
<dbReference type="InterPro" id="IPR008271">
    <property type="entry name" value="Ser/Thr_kinase_AS"/>
</dbReference>
<dbReference type="GO" id="GO:0004674">
    <property type="term" value="F:protein serine/threonine kinase activity"/>
    <property type="evidence" value="ECO:0007669"/>
    <property type="project" value="TreeGrafter"/>
</dbReference>